<gene>
    <name evidence="12" type="ORF">TBK1r_20950</name>
</gene>
<feature type="region of interest" description="Disordered" evidence="9">
    <location>
        <begin position="375"/>
        <end position="399"/>
    </location>
</feature>
<evidence type="ECO:0000256" key="3">
    <source>
        <dbReference type="ARBA" id="ARBA00022519"/>
    </source>
</evidence>
<dbReference type="Proteomes" id="UP000318081">
    <property type="component" value="Chromosome"/>
</dbReference>
<dbReference type="SUPFAM" id="SSF54534">
    <property type="entry name" value="FKBP-like"/>
    <property type="match status" value="1"/>
</dbReference>
<dbReference type="PROSITE" id="PS50198">
    <property type="entry name" value="PPIC_PPIASE_2"/>
    <property type="match status" value="1"/>
</dbReference>
<dbReference type="GO" id="GO:0016853">
    <property type="term" value="F:isomerase activity"/>
    <property type="evidence" value="ECO:0007669"/>
    <property type="project" value="UniProtKB-KW"/>
</dbReference>
<comment type="subcellular location">
    <subcellularLocation>
        <location evidence="1">Cell inner membrane</location>
        <topology evidence="1">Single-pass type II membrane protein</topology>
        <orientation evidence="1">Periplasmic side</orientation>
    </subcellularLocation>
</comment>
<feature type="region of interest" description="Disordered" evidence="9">
    <location>
        <begin position="274"/>
        <end position="293"/>
    </location>
</feature>
<keyword evidence="8 12" id="KW-0413">Isomerase</keyword>
<feature type="domain" description="PpiC" evidence="11">
    <location>
        <begin position="228"/>
        <end position="327"/>
    </location>
</feature>
<evidence type="ECO:0000256" key="7">
    <source>
        <dbReference type="ARBA" id="ARBA00042775"/>
    </source>
</evidence>
<evidence type="ECO:0000256" key="4">
    <source>
        <dbReference type="ARBA" id="ARBA00023136"/>
    </source>
</evidence>
<keyword evidence="3" id="KW-0997">Cell inner membrane</keyword>
<sequence length="399" mass="44774">MLSNQPSSPPRSVTAQSALRLLAVAVLTCVSIPSTCAVHGQIPAPPPADLAPLPDDPATIMAVVGQSPILWGDIQPKVDGRIQQVLKEQNLKLPPEQLAPARMNLARGALTQAIQTKMMSESFLLEQVGTQAASKRREVSEMMTSRARQMFFENELEGLKEKYGTEDLTELDAKLRETGTSLRARQREFTDMMLGHMYMRSKIEKDPTVTIAEINASYQQDIDTYRHPAKARWEQLSVLFANHSSREEVRKLIIEIGREVHFNEGWKETARKKSEEPFAADGGQHDWTSKGSLASKPIEEQVFSIPLNRMSEIIEDEQGLHIIRVQERKEAGVTPLAEVQEDIREQIKKEKVAASQTKMMQEMRKKVPVWSIYPDDVPGAKPLRPTSTATRPASDSDFR</sequence>
<keyword evidence="8" id="KW-0697">Rotamase</keyword>
<reference evidence="12 13" key="1">
    <citation type="submission" date="2019-02" db="EMBL/GenBank/DDBJ databases">
        <title>Deep-cultivation of Planctomycetes and their phenomic and genomic characterization uncovers novel biology.</title>
        <authorList>
            <person name="Wiegand S."/>
            <person name="Jogler M."/>
            <person name="Boedeker C."/>
            <person name="Pinto D."/>
            <person name="Vollmers J."/>
            <person name="Rivas-Marin E."/>
            <person name="Kohn T."/>
            <person name="Peeters S.H."/>
            <person name="Heuer A."/>
            <person name="Rast P."/>
            <person name="Oberbeckmann S."/>
            <person name="Bunk B."/>
            <person name="Jeske O."/>
            <person name="Meyerdierks A."/>
            <person name="Storesund J.E."/>
            <person name="Kallscheuer N."/>
            <person name="Luecker S."/>
            <person name="Lage O.M."/>
            <person name="Pohl T."/>
            <person name="Merkel B.J."/>
            <person name="Hornburger P."/>
            <person name="Mueller R.-W."/>
            <person name="Bruemmer F."/>
            <person name="Labrenz M."/>
            <person name="Spormann A.M."/>
            <person name="Op den Camp H."/>
            <person name="Overmann J."/>
            <person name="Amann R."/>
            <person name="Jetten M.S.M."/>
            <person name="Mascher T."/>
            <person name="Medema M.H."/>
            <person name="Devos D.P."/>
            <person name="Kaster A.-K."/>
            <person name="Ovreas L."/>
            <person name="Rohde M."/>
            <person name="Galperin M.Y."/>
            <person name="Jogler C."/>
        </authorList>
    </citation>
    <scope>NUCLEOTIDE SEQUENCE [LARGE SCALE GENOMIC DNA]</scope>
    <source>
        <strain evidence="12 13">TBK1r</strain>
    </source>
</reference>
<evidence type="ECO:0000256" key="2">
    <source>
        <dbReference type="ARBA" id="ARBA00022475"/>
    </source>
</evidence>
<name>A0ABX5XMF5_9BACT</name>
<feature type="chain" id="PRO_5046916282" description="Periplasmic chaperone PpiD" evidence="10">
    <location>
        <begin position="37"/>
        <end position="399"/>
    </location>
</feature>
<dbReference type="PANTHER" id="PTHR47529">
    <property type="entry name" value="PEPTIDYL-PROLYL CIS-TRANS ISOMERASE D"/>
    <property type="match status" value="1"/>
</dbReference>
<organism evidence="12 13">
    <name type="scientific">Stieleria magnilauensis</name>
    <dbReference type="NCBI Taxonomy" id="2527963"/>
    <lineage>
        <taxon>Bacteria</taxon>
        <taxon>Pseudomonadati</taxon>
        <taxon>Planctomycetota</taxon>
        <taxon>Planctomycetia</taxon>
        <taxon>Pirellulales</taxon>
        <taxon>Pirellulaceae</taxon>
        <taxon>Stieleria</taxon>
    </lineage>
</organism>
<accession>A0ABX5XMF5</accession>
<evidence type="ECO:0000256" key="8">
    <source>
        <dbReference type="PROSITE-ProRule" id="PRU00278"/>
    </source>
</evidence>
<evidence type="ECO:0000313" key="13">
    <source>
        <dbReference type="Proteomes" id="UP000318081"/>
    </source>
</evidence>
<keyword evidence="10" id="KW-0732">Signal</keyword>
<dbReference type="Pfam" id="PF13616">
    <property type="entry name" value="Rotamase_3"/>
    <property type="match status" value="1"/>
</dbReference>
<keyword evidence="4" id="KW-0472">Membrane</keyword>
<protein>
    <recommendedName>
        <fullName evidence="6">Periplasmic chaperone PpiD</fullName>
    </recommendedName>
    <alternativeName>
        <fullName evidence="7">Periplasmic folding chaperone</fullName>
    </alternativeName>
</protein>
<keyword evidence="2" id="KW-1003">Cell membrane</keyword>
<keyword evidence="5" id="KW-0143">Chaperone</keyword>
<evidence type="ECO:0000313" key="12">
    <source>
        <dbReference type="EMBL" id="QDV83160.1"/>
    </source>
</evidence>
<dbReference type="InterPro" id="IPR000297">
    <property type="entry name" value="PPIase_PpiC"/>
</dbReference>
<dbReference type="InterPro" id="IPR052029">
    <property type="entry name" value="PpiD_chaperone"/>
</dbReference>
<evidence type="ECO:0000256" key="10">
    <source>
        <dbReference type="SAM" id="SignalP"/>
    </source>
</evidence>
<evidence type="ECO:0000256" key="6">
    <source>
        <dbReference type="ARBA" id="ARBA00040743"/>
    </source>
</evidence>
<feature type="signal peptide" evidence="10">
    <location>
        <begin position="1"/>
        <end position="36"/>
    </location>
</feature>
<proteinExistence type="predicted"/>
<dbReference type="EMBL" id="CP036432">
    <property type="protein sequence ID" value="QDV83160.1"/>
    <property type="molecule type" value="Genomic_DNA"/>
</dbReference>
<keyword evidence="13" id="KW-1185">Reference proteome</keyword>
<evidence type="ECO:0000256" key="5">
    <source>
        <dbReference type="ARBA" id="ARBA00023186"/>
    </source>
</evidence>
<dbReference type="InterPro" id="IPR046357">
    <property type="entry name" value="PPIase_dom_sf"/>
</dbReference>
<evidence type="ECO:0000259" key="11">
    <source>
        <dbReference type="PROSITE" id="PS50198"/>
    </source>
</evidence>
<evidence type="ECO:0000256" key="9">
    <source>
        <dbReference type="SAM" id="MobiDB-lite"/>
    </source>
</evidence>
<dbReference type="Gene3D" id="3.10.50.40">
    <property type="match status" value="1"/>
</dbReference>
<evidence type="ECO:0000256" key="1">
    <source>
        <dbReference type="ARBA" id="ARBA00004382"/>
    </source>
</evidence>
<dbReference type="PANTHER" id="PTHR47529:SF1">
    <property type="entry name" value="PERIPLASMIC CHAPERONE PPID"/>
    <property type="match status" value="1"/>
</dbReference>